<evidence type="ECO:0000256" key="1">
    <source>
        <dbReference type="ARBA" id="ARBA00000085"/>
    </source>
</evidence>
<dbReference type="Pfam" id="PF08448">
    <property type="entry name" value="PAS_4"/>
    <property type="match status" value="1"/>
</dbReference>
<dbReference type="InterPro" id="IPR050351">
    <property type="entry name" value="BphY/WalK/GraS-like"/>
</dbReference>
<dbReference type="InterPro" id="IPR003594">
    <property type="entry name" value="HATPase_dom"/>
</dbReference>
<dbReference type="RefSeq" id="WP_201374095.1">
    <property type="nucleotide sequence ID" value="NZ_BNJG01000002.1"/>
</dbReference>
<dbReference type="SMART" id="SM00387">
    <property type="entry name" value="HATPase_c"/>
    <property type="match status" value="1"/>
</dbReference>
<keyword evidence="4" id="KW-0808">Transferase</keyword>
<keyword evidence="3" id="KW-0597">Phosphoprotein</keyword>
<dbReference type="InterPro" id="IPR013656">
    <property type="entry name" value="PAS_4"/>
</dbReference>
<evidence type="ECO:0000313" key="9">
    <source>
        <dbReference type="Proteomes" id="UP000654345"/>
    </source>
</evidence>
<dbReference type="PRINTS" id="PR00344">
    <property type="entry name" value="BCTRLSENSOR"/>
</dbReference>
<dbReference type="EMBL" id="BNJG01000002">
    <property type="protein sequence ID" value="GHO57790.1"/>
    <property type="molecule type" value="Genomic_DNA"/>
</dbReference>
<dbReference type="SMART" id="SM00388">
    <property type="entry name" value="HisKA"/>
    <property type="match status" value="1"/>
</dbReference>
<evidence type="ECO:0000256" key="3">
    <source>
        <dbReference type="ARBA" id="ARBA00022553"/>
    </source>
</evidence>
<evidence type="ECO:0000259" key="7">
    <source>
        <dbReference type="PROSITE" id="PS50109"/>
    </source>
</evidence>
<feature type="domain" description="Histidine kinase" evidence="7">
    <location>
        <begin position="164"/>
        <end position="380"/>
    </location>
</feature>
<dbReference type="PROSITE" id="PS50109">
    <property type="entry name" value="HIS_KIN"/>
    <property type="match status" value="1"/>
</dbReference>
<dbReference type="PANTHER" id="PTHR45453">
    <property type="entry name" value="PHOSPHATE REGULON SENSOR PROTEIN PHOR"/>
    <property type="match status" value="1"/>
</dbReference>
<dbReference type="EC" id="2.7.13.3" evidence="2"/>
<dbReference type="Pfam" id="PF00512">
    <property type="entry name" value="HisKA"/>
    <property type="match status" value="1"/>
</dbReference>
<keyword evidence="5" id="KW-0418">Kinase</keyword>
<comment type="catalytic activity">
    <reaction evidence="1">
        <text>ATP + protein L-histidine = ADP + protein N-phospho-L-histidine.</text>
        <dbReference type="EC" id="2.7.13.3"/>
    </reaction>
</comment>
<organism evidence="8 9">
    <name type="scientific">Ktedonobacter robiniae</name>
    <dbReference type="NCBI Taxonomy" id="2778365"/>
    <lineage>
        <taxon>Bacteria</taxon>
        <taxon>Bacillati</taxon>
        <taxon>Chloroflexota</taxon>
        <taxon>Ktedonobacteria</taxon>
        <taxon>Ktedonobacterales</taxon>
        <taxon>Ktedonobacteraceae</taxon>
        <taxon>Ktedonobacter</taxon>
    </lineage>
</organism>
<accession>A0ABQ3UZT2</accession>
<keyword evidence="9" id="KW-1185">Reference proteome</keyword>
<proteinExistence type="predicted"/>
<dbReference type="SUPFAM" id="SSF47384">
    <property type="entry name" value="Homodimeric domain of signal transducing histidine kinase"/>
    <property type="match status" value="1"/>
</dbReference>
<dbReference type="InterPro" id="IPR004358">
    <property type="entry name" value="Sig_transdc_His_kin-like_C"/>
</dbReference>
<dbReference type="CDD" id="cd00075">
    <property type="entry name" value="HATPase"/>
    <property type="match status" value="1"/>
</dbReference>
<gene>
    <name evidence="8" type="ORF">KSB_62650</name>
</gene>
<dbReference type="Gene3D" id="3.30.450.20">
    <property type="entry name" value="PAS domain"/>
    <property type="match status" value="1"/>
</dbReference>
<comment type="caution">
    <text evidence="8">The sequence shown here is derived from an EMBL/GenBank/DDBJ whole genome shotgun (WGS) entry which is preliminary data.</text>
</comment>
<dbReference type="SUPFAM" id="SSF55785">
    <property type="entry name" value="PYP-like sensor domain (PAS domain)"/>
    <property type="match status" value="1"/>
</dbReference>
<dbReference type="PANTHER" id="PTHR45453:SF1">
    <property type="entry name" value="PHOSPHATE REGULON SENSOR PROTEIN PHOR"/>
    <property type="match status" value="1"/>
</dbReference>
<dbReference type="InterPro" id="IPR035965">
    <property type="entry name" value="PAS-like_dom_sf"/>
</dbReference>
<dbReference type="Gene3D" id="3.30.565.10">
    <property type="entry name" value="Histidine kinase-like ATPase, C-terminal domain"/>
    <property type="match status" value="1"/>
</dbReference>
<dbReference type="InterPro" id="IPR005467">
    <property type="entry name" value="His_kinase_dom"/>
</dbReference>
<dbReference type="Pfam" id="PF02518">
    <property type="entry name" value="HATPase_c"/>
    <property type="match status" value="1"/>
</dbReference>
<reference evidence="8 9" key="1">
    <citation type="journal article" date="2021" name="Int. J. Syst. Evol. Microbiol.">
        <title>Reticulibacter mediterranei gen. nov., sp. nov., within the new family Reticulibacteraceae fam. nov., and Ktedonospora formicarum gen. nov., sp. nov., Ktedonobacter robiniae sp. nov., Dictyobacter formicarum sp. nov. and Dictyobacter arantiisoli sp. nov., belonging to the class Ktedonobacteria.</title>
        <authorList>
            <person name="Yabe S."/>
            <person name="Zheng Y."/>
            <person name="Wang C.M."/>
            <person name="Sakai Y."/>
            <person name="Abe K."/>
            <person name="Yokota A."/>
            <person name="Donadio S."/>
            <person name="Cavaletti L."/>
            <person name="Monciardini P."/>
        </authorList>
    </citation>
    <scope>NUCLEOTIDE SEQUENCE [LARGE SCALE GENOMIC DNA]</scope>
    <source>
        <strain evidence="8 9">SOSP1-30</strain>
    </source>
</reference>
<dbReference type="Gene3D" id="1.10.287.130">
    <property type="match status" value="1"/>
</dbReference>
<dbReference type="Proteomes" id="UP000654345">
    <property type="component" value="Unassembled WGS sequence"/>
</dbReference>
<dbReference type="InterPro" id="IPR036097">
    <property type="entry name" value="HisK_dim/P_sf"/>
</dbReference>
<evidence type="ECO:0000256" key="6">
    <source>
        <dbReference type="ARBA" id="ARBA00023012"/>
    </source>
</evidence>
<name>A0ABQ3UZT2_9CHLR</name>
<dbReference type="CDD" id="cd00082">
    <property type="entry name" value="HisKA"/>
    <property type="match status" value="1"/>
</dbReference>
<dbReference type="InterPro" id="IPR036890">
    <property type="entry name" value="HATPase_C_sf"/>
</dbReference>
<evidence type="ECO:0000256" key="5">
    <source>
        <dbReference type="ARBA" id="ARBA00022777"/>
    </source>
</evidence>
<evidence type="ECO:0000256" key="2">
    <source>
        <dbReference type="ARBA" id="ARBA00012438"/>
    </source>
</evidence>
<keyword evidence="6" id="KW-0902">Two-component regulatory system</keyword>
<protein>
    <recommendedName>
        <fullName evidence="2">histidine kinase</fullName>
        <ecNumber evidence="2">2.7.13.3</ecNumber>
    </recommendedName>
</protein>
<dbReference type="InterPro" id="IPR003661">
    <property type="entry name" value="HisK_dim/P_dom"/>
</dbReference>
<sequence>MQHEPYGESQQPFGRLNGLFAKNPEARDFLAQAILDSVTVMMAVLDTNGRVHIVNEAWRRQARESCSPDQLARTGIGMNYLDVCKHAQGASAEEAPEAFAGIEAVLGGRQSSFTLEYPCFSPARQSWYLMSATPLPGNAGAVVAHIDITERKQLEQQKDIFISMASHELRAPLTALKGLTQLEKKKSEKRGLSESLRFLAKMERHIDQLTKLVTELFDVAKMQAGRLDYVKEPLDLDALINEIVETAQLTSPGHRLTIHGASHATISGDRDKLGQAFTNLLSNAIKYSPQADYVDISLETVQDGAFVRIQDVGIGIPKERQDRLFERFYRVDTSKQNYVPGLGLGLYIAHEIIKHHGGEITVSSEEGKGSIFSVSLPLHVSAT</sequence>
<evidence type="ECO:0000313" key="8">
    <source>
        <dbReference type="EMBL" id="GHO57790.1"/>
    </source>
</evidence>
<dbReference type="SUPFAM" id="SSF55874">
    <property type="entry name" value="ATPase domain of HSP90 chaperone/DNA topoisomerase II/histidine kinase"/>
    <property type="match status" value="1"/>
</dbReference>
<evidence type="ECO:0000256" key="4">
    <source>
        <dbReference type="ARBA" id="ARBA00022679"/>
    </source>
</evidence>